<comment type="similarity">
    <text evidence="1">Belongs to the cytochrome P450 family.</text>
</comment>
<evidence type="ECO:0000313" key="3">
    <source>
        <dbReference type="Proteomes" id="UP000799757"/>
    </source>
</evidence>
<dbReference type="InterPro" id="IPR036396">
    <property type="entry name" value="Cyt_P450_sf"/>
</dbReference>
<dbReference type="GO" id="GO:0005506">
    <property type="term" value="F:iron ion binding"/>
    <property type="evidence" value="ECO:0007669"/>
    <property type="project" value="InterPro"/>
</dbReference>
<protein>
    <submittedName>
        <fullName evidence="2">Cytochrome P450</fullName>
    </submittedName>
</protein>
<dbReference type="GO" id="GO:0004497">
    <property type="term" value="F:monooxygenase activity"/>
    <property type="evidence" value="ECO:0007669"/>
    <property type="project" value="InterPro"/>
</dbReference>
<dbReference type="PANTHER" id="PTHR24305">
    <property type="entry name" value="CYTOCHROME P450"/>
    <property type="match status" value="1"/>
</dbReference>
<dbReference type="GO" id="GO:0016705">
    <property type="term" value="F:oxidoreductase activity, acting on paired donors, with incorporation or reduction of molecular oxygen"/>
    <property type="evidence" value="ECO:0007669"/>
    <property type="project" value="InterPro"/>
</dbReference>
<dbReference type="GO" id="GO:0020037">
    <property type="term" value="F:heme binding"/>
    <property type="evidence" value="ECO:0007669"/>
    <property type="project" value="InterPro"/>
</dbReference>
<keyword evidence="3" id="KW-1185">Reference proteome</keyword>
<dbReference type="OrthoDB" id="1470350at2759"/>
<dbReference type="PANTHER" id="PTHR24305:SF166">
    <property type="entry name" value="CYTOCHROME P450 12A4, MITOCHONDRIAL-RELATED"/>
    <property type="match status" value="1"/>
</dbReference>
<dbReference type="InterPro" id="IPR001128">
    <property type="entry name" value="Cyt_P450"/>
</dbReference>
<dbReference type="Gene3D" id="1.10.630.10">
    <property type="entry name" value="Cytochrome P450"/>
    <property type="match status" value="1"/>
</dbReference>
<evidence type="ECO:0000313" key="2">
    <source>
        <dbReference type="EMBL" id="KAF2800903.1"/>
    </source>
</evidence>
<sequence length="311" mass="34840">MQSRTHITHVSSRHKYFLKPTDMLALLNIHGPTITASEGPENQMYRKVAAPSFGEDTHRSVWNVSLEQAGSMLDIWEKEQGNVPHVDVYSNRFALHVLSAVFFDKTMAWGSEDNDKPPPGHALTYTDAISTAFKSNETLFMTPPLILHYSPLKLHVSAQQSYVEFKTYMSEMRDATASRLRNSSIENTAASGSLLENFVRAGTPDLWHDDLSISPAAVLGNMFIFILAGHETSANTLTHALTLLALHPSFQSRLQNELDDILGDSEPVSWSYLDHFPRLLNSCVSAKRAVPLRFVKRRIVRFSGVMRDGLI</sequence>
<gene>
    <name evidence="2" type="ORF">K505DRAFT_227757</name>
</gene>
<accession>A0A6A6XXC2</accession>
<dbReference type="Pfam" id="PF00067">
    <property type="entry name" value="p450"/>
    <property type="match status" value="1"/>
</dbReference>
<dbReference type="Proteomes" id="UP000799757">
    <property type="component" value="Unassembled WGS sequence"/>
</dbReference>
<organism evidence="2 3">
    <name type="scientific">Melanomma pulvis-pyrius CBS 109.77</name>
    <dbReference type="NCBI Taxonomy" id="1314802"/>
    <lineage>
        <taxon>Eukaryota</taxon>
        <taxon>Fungi</taxon>
        <taxon>Dikarya</taxon>
        <taxon>Ascomycota</taxon>
        <taxon>Pezizomycotina</taxon>
        <taxon>Dothideomycetes</taxon>
        <taxon>Pleosporomycetidae</taxon>
        <taxon>Pleosporales</taxon>
        <taxon>Melanommataceae</taxon>
        <taxon>Melanomma</taxon>
    </lineage>
</organism>
<reference evidence="2" key="1">
    <citation type="journal article" date="2020" name="Stud. Mycol.">
        <title>101 Dothideomycetes genomes: a test case for predicting lifestyles and emergence of pathogens.</title>
        <authorList>
            <person name="Haridas S."/>
            <person name="Albert R."/>
            <person name="Binder M."/>
            <person name="Bloem J."/>
            <person name="Labutti K."/>
            <person name="Salamov A."/>
            <person name="Andreopoulos B."/>
            <person name="Baker S."/>
            <person name="Barry K."/>
            <person name="Bills G."/>
            <person name="Bluhm B."/>
            <person name="Cannon C."/>
            <person name="Castanera R."/>
            <person name="Culley D."/>
            <person name="Daum C."/>
            <person name="Ezra D."/>
            <person name="Gonzalez J."/>
            <person name="Henrissat B."/>
            <person name="Kuo A."/>
            <person name="Liang C."/>
            <person name="Lipzen A."/>
            <person name="Lutzoni F."/>
            <person name="Magnuson J."/>
            <person name="Mondo S."/>
            <person name="Nolan M."/>
            <person name="Ohm R."/>
            <person name="Pangilinan J."/>
            <person name="Park H.-J."/>
            <person name="Ramirez L."/>
            <person name="Alfaro M."/>
            <person name="Sun H."/>
            <person name="Tritt A."/>
            <person name="Yoshinaga Y."/>
            <person name="Zwiers L.-H."/>
            <person name="Turgeon B."/>
            <person name="Goodwin S."/>
            <person name="Spatafora J."/>
            <person name="Crous P."/>
            <person name="Grigoriev I."/>
        </authorList>
    </citation>
    <scope>NUCLEOTIDE SEQUENCE</scope>
    <source>
        <strain evidence="2">CBS 109.77</strain>
    </source>
</reference>
<proteinExistence type="inferred from homology"/>
<dbReference type="InterPro" id="IPR050121">
    <property type="entry name" value="Cytochrome_P450_monoxygenase"/>
</dbReference>
<dbReference type="SUPFAM" id="SSF48264">
    <property type="entry name" value="Cytochrome P450"/>
    <property type="match status" value="1"/>
</dbReference>
<evidence type="ECO:0000256" key="1">
    <source>
        <dbReference type="ARBA" id="ARBA00010617"/>
    </source>
</evidence>
<name>A0A6A6XXC2_9PLEO</name>
<dbReference type="EMBL" id="MU001741">
    <property type="protein sequence ID" value="KAF2800903.1"/>
    <property type="molecule type" value="Genomic_DNA"/>
</dbReference>
<dbReference type="AlphaFoldDB" id="A0A6A6XXC2"/>